<protein>
    <submittedName>
        <fullName evidence="1">Uncharacterized protein</fullName>
    </submittedName>
</protein>
<accession>A0A9W6I006</accession>
<reference evidence="1" key="2">
    <citation type="submission" date="2023-01" db="EMBL/GenBank/DDBJ databases">
        <authorList>
            <person name="Sun Q."/>
            <person name="Evtushenko L."/>
        </authorList>
    </citation>
    <scope>NUCLEOTIDE SEQUENCE</scope>
    <source>
        <strain evidence="1">VKM Ac-2007</strain>
    </source>
</reference>
<keyword evidence="2" id="KW-1185">Reference proteome</keyword>
<name>A0A9W6I006_9ACTN</name>
<gene>
    <name evidence="1" type="ORF">GCM10017600_20980</name>
</gene>
<dbReference type="Proteomes" id="UP001143474">
    <property type="component" value="Unassembled WGS sequence"/>
</dbReference>
<sequence>MVIESGDAAAADVIAWRPSAASGYEYGYVDGLRCFTLKAERDFHCQRCWTLVINLPGPKGLIGQERGYTSRDAAIHRAATVLMQVAEVFAAVWRSTRGN</sequence>
<comment type="caution">
    <text evidence="1">The sequence shown here is derived from an EMBL/GenBank/DDBJ whole genome shotgun (WGS) entry which is preliminary data.</text>
</comment>
<evidence type="ECO:0000313" key="1">
    <source>
        <dbReference type="EMBL" id="GLK08693.1"/>
    </source>
</evidence>
<evidence type="ECO:0000313" key="2">
    <source>
        <dbReference type="Proteomes" id="UP001143474"/>
    </source>
</evidence>
<proteinExistence type="predicted"/>
<dbReference type="RefSeq" id="WP_271217188.1">
    <property type="nucleotide sequence ID" value="NZ_BSEV01000003.1"/>
</dbReference>
<dbReference type="AlphaFoldDB" id="A0A9W6I006"/>
<dbReference type="EMBL" id="BSEV01000003">
    <property type="protein sequence ID" value="GLK08693.1"/>
    <property type="molecule type" value="Genomic_DNA"/>
</dbReference>
<reference evidence="1" key="1">
    <citation type="journal article" date="2014" name="Int. J. Syst. Evol. Microbiol.">
        <title>Complete genome sequence of Corynebacterium casei LMG S-19264T (=DSM 44701T), isolated from a smear-ripened cheese.</title>
        <authorList>
            <consortium name="US DOE Joint Genome Institute (JGI-PGF)"/>
            <person name="Walter F."/>
            <person name="Albersmeier A."/>
            <person name="Kalinowski J."/>
            <person name="Ruckert C."/>
        </authorList>
    </citation>
    <scope>NUCLEOTIDE SEQUENCE</scope>
    <source>
        <strain evidence="1">VKM Ac-2007</strain>
    </source>
</reference>
<organism evidence="1 2">
    <name type="scientific">Streptosporangium carneum</name>
    <dbReference type="NCBI Taxonomy" id="47481"/>
    <lineage>
        <taxon>Bacteria</taxon>
        <taxon>Bacillati</taxon>
        <taxon>Actinomycetota</taxon>
        <taxon>Actinomycetes</taxon>
        <taxon>Streptosporangiales</taxon>
        <taxon>Streptosporangiaceae</taxon>
        <taxon>Streptosporangium</taxon>
    </lineage>
</organism>